<dbReference type="RefSeq" id="WP_283656891.1">
    <property type="nucleotide sequence ID" value="NZ_CP123366.1"/>
</dbReference>
<evidence type="ECO:0000313" key="3">
    <source>
        <dbReference type="Proteomes" id="UP000682358"/>
    </source>
</evidence>
<dbReference type="InterPro" id="IPR001387">
    <property type="entry name" value="Cro/C1-type_HTH"/>
</dbReference>
<dbReference type="Pfam" id="PF01381">
    <property type="entry name" value="HTH_3"/>
    <property type="match status" value="1"/>
</dbReference>
<gene>
    <name evidence="2" type="ORF">KOF27_20535</name>
</gene>
<evidence type="ECO:0000313" key="2">
    <source>
        <dbReference type="EMBL" id="WHT95900.1"/>
    </source>
</evidence>
<protein>
    <submittedName>
        <fullName evidence="2">Helix-turn-helix transcriptional regulator</fullName>
    </submittedName>
</protein>
<sequence length="81" mass="9587">MSNIIPFSEMIASELKKLRTDAGYTLKSFACLINKSEQQLYRYEYYKNKIDIDTLVVALKILNVDIVHFFNDIAKRYYIKI</sequence>
<dbReference type="Gene3D" id="1.10.260.40">
    <property type="entry name" value="lambda repressor-like DNA-binding domains"/>
    <property type="match status" value="1"/>
</dbReference>
<accession>A0AAJ6FRC5</accession>
<dbReference type="AlphaFoldDB" id="A0AAJ6FRC5"/>
<reference evidence="2" key="1">
    <citation type="submission" date="2023-04" db="EMBL/GenBank/DDBJ databases">
        <title>Co-integrate Col3M blaNDM-1-harbouring plasmids in clinical Providencia rettgeri isolates from Argentina.</title>
        <authorList>
            <person name="de Belder D."/>
            <person name="Martino F."/>
            <person name="Tijet N."/>
            <person name="Melano R.G."/>
            <person name="Faccone D."/>
            <person name="de Mendieta J.M."/>
            <person name="Rapoport M."/>
            <person name="Albornoz E."/>
            <person name="Petroni A."/>
            <person name="Tuduri E."/>
            <person name="Derdoy L."/>
            <person name="Cogut S."/>
            <person name="Errecalde L."/>
            <person name="Pasteran F."/>
            <person name="Corso A."/>
            <person name="Gomez S.A."/>
        </authorList>
    </citation>
    <scope>NUCLEOTIDE SEQUENCE</scope>
    <source>
        <strain evidence="2">PreM15628</strain>
        <plasmid evidence="2">p15628A_320</plasmid>
    </source>
</reference>
<dbReference type="PROSITE" id="PS50943">
    <property type="entry name" value="HTH_CROC1"/>
    <property type="match status" value="1"/>
</dbReference>
<dbReference type="EMBL" id="CP123373">
    <property type="protein sequence ID" value="WHT95900.1"/>
    <property type="molecule type" value="Genomic_DNA"/>
</dbReference>
<evidence type="ECO:0000259" key="1">
    <source>
        <dbReference type="PROSITE" id="PS50943"/>
    </source>
</evidence>
<dbReference type="GO" id="GO:0003677">
    <property type="term" value="F:DNA binding"/>
    <property type="evidence" value="ECO:0007669"/>
    <property type="project" value="InterPro"/>
</dbReference>
<dbReference type="SMART" id="SM00530">
    <property type="entry name" value="HTH_XRE"/>
    <property type="match status" value="1"/>
</dbReference>
<dbReference type="CDD" id="cd00093">
    <property type="entry name" value="HTH_XRE"/>
    <property type="match status" value="1"/>
</dbReference>
<geneLocation type="plasmid" evidence="2 3">
    <name>p15628A_320</name>
</geneLocation>
<dbReference type="SUPFAM" id="SSF47413">
    <property type="entry name" value="lambda repressor-like DNA-binding domains"/>
    <property type="match status" value="1"/>
</dbReference>
<proteinExistence type="predicted"/>
<dbReference type="Proteomes" id="UP000682358">
    <property type="component" value="Plasmid p15628A_320"/>
</dbReference>
<keyword evidence="2" id="KW-0614">Plasmid</keyword>
<organism evidence="2 3">
    <name type="scientific">Providencia rettgeri</name>
    <dbReference type="NCBI Taxonomy" id="587"/>
    <lineage>
        <taxon>Bacteria</taxon>
        <taxon>Pseudomonadati</taxon>
        <taxon>Pseudomonadota</taxon>
        <taxon>Gammaproteobacteria</taxon>
        <taxon>Enterobacterales</taxon>
        <taxon>Morganellaceae</taxon>
        <taxon>Providencia</taxon>
    </lineage>
</organism>
<feature type="domain" description="HTH cro/C1-type" evidence="1">
    <location>
        <begin position="15"/>
        <end position="69"/>
    </location>
</feature>
<name>A0AAJ6FRC5_PRORE</name>
<dbReference type="InterPro" id="IPR010982">
    <property type="entry name" value="Lambda_DNA-bd_dom_sf"/>
</dbReference>